<protein>
    <recommendedName>
        <fullName evidence="4">GpW protein</fullName>
    </recommendedName>
</protein>
<evidence type="ECO:0000313" key="2">
    <source>
        <dbReference type="EMBL" id="MCT8970593.1"/>
    </source>
</evidence>
<comment type="caution">
    <text evidence="2">The sequence shown here is derived from an EMBL/GenBank/DDBJ whole genome shotgun (WGS) entry which is preliminary data.</text>
</comment>
<gene>
    <name evidence="2" type="ORF">MUB46_01855</name>
</gene>
<keyword evidence="1" id="KW-0175">Coiled coil</keyword>
<proteinExistence type="predicted"/>
<reference evidence="2 3" key="1">
    <citation type="submission" date="2022-04" db="EMBL/GenBank/DDBJ databases">
        <authorList>
            <person name="Ye Y.-Q."/>
            <person name="Du Z.-J."/>
        </authorList>
    </citation>
    <scope>NUCLEOTIDE SEQUENCE [LARGE SCALE GENOMIC DNA]</scope>
    <source>
        <strain evidence="2 3">A6E488</strain>
    </source>
</reference>
<keyword evidence="3" id="KW-1185">Reference proteome</keyword>
<dbReference type="EMBL" id="JALIDZ010000001">
    <property type="protein sequence ID" value="MCT8970593.1"/>
    <property type="molecule type" value="Genomic_DNA"/>
</dbReference>
<dbReference type="NCBIfam" id="NF047331">
    <property type="entry name" value="phage_HTJ"/>
    <property type="match status" value="1"/>
</dbReference>
<sequence>MAEDIDAELAQLRKAYATGALKVRFRDREVTYANAEDLERRIRFLERRKAGKRKTGAFASFSRGDR</sequence>
<evidence type="ECO:0000256" key="1">
    <source>
        <dbReference type="SAM" id="Coils"/>
    </source>
</evidence>
<evidence type="ECO:0000313" key="3">
    <source>
        <dbReference type="Proteomes" id="UP001320898"/>
    </source>
</evidence>
<dbReference type="Proteomes" id="UP001320898">
    <property type="component" value="Unassembled WGS sequence"/>
</dbReference>
<name>A0AAW5QSF9_9HYPH</name>
<dbReference type="RefSeq" id="WP_261614158.1">
    <property type="nucleotide sequence ID" value="NZ_JALIDZ010000001.1"/>
</dbReference>
<feature type="coiled-coil region" evidence="1">
    <location>
        <begin position="28"/>
        <end position="55"/>
    </location>
</feature>
<accession>A0AAW5QSF9</accession>
<dbReference type="AlphaFoldDB" id="A0AAW5QSF9"/>
<organism evidence="2 3">
    <name type="scientific">Microbaculum marinisediminis</name>
    <dbReference type="NCBI Taxonomy" id="2931392"/>
    <lineage>
        <taxon>Bacteria</taxon>
        <taxon>Pseudomonadati</taxon>
        <taxon>Pseudomonadota</taxon>
        <taxon>Alphaproteobacteria</taxon>
        <taxon>Hyphomicrobiales</taxon>
        <taxon>Tepidamorphaceae</taxon>
        <taxon>Microbaculum</taxon>
    </lineage>
</organism>
<evidence type="ECO:0008006" key="4">
    <source>
        <dbReference type="Google" id="ProtNLM"/>
    </source>
</evidence>